<dbReference type="Proteomes" id="UP000594263">
    <property type="component" value="Unplaced"/>
</dbReference>
<keyword evidence="2" id="KW-0472">Membrane</keyword>
<dbReference type="PANTHER" id="PTHR35112">
    <property type="entry name" value="OS08G0360500 PROTEIN"/>
    <property type="match status" value="1"/>
</dbReference>
<sequence length="442" mass="49941">MSLHDFLKAFPTRDSCLSWRLLLSTLPPISILLLILLTLFFPASVSFVQFTPFFSSAPKIQPIDTSTYQTTRSQPPPPHWSTPPVNSAERWREEMGRSRIAVCLVGGARRFELTGPSIVDNILAPYPNADLFLHSPLDENSFKFSLLKLASKIVSLRIFDPQHISETPPQVRLLTADGSPNGIQGLLQYFNLVEGCLRLIEDFQSMNNFTYDWIVRTRVDGYWNAPLQPEFFESGKYIVPQGSAYGGLNDRFGVGDLRTSKVALSRLSLVPKLDQAGFRKLNSEGSFKAQLTTHNVSYAEKRLPFCVVSDRRYMYPPLHNGVPVAAMSSPGPLSGVKCRPCQATCRGECVERTVEGMSREWSWTEWRNGTMELCDAHGKWESGWEREFDRVAGPKYAGFRMEVEKMKVKECAEDFEQVKRRLAGKWEAPPAEEICRLGLSSR</sequence>
<keyword evidence="5" id="KW-1185">Reference proteome</keyword>
<dbReference type="PANTHER" id="PTHR35112:SF1">
    <property type="entry name" value="RING_FYVE_PHD ZINC FINGER SUPERFAMILY PROTEIN"/>
    <property type="match status" value="1"/>
</dbReference>
<dbReference type="Gramene" id="Kaladp0082s0015.1.v1.1">
    <property type="protein sequence ID" value="Kaladp0082s0015.1.v1.1"/>
    <property type="gene ID" value="Kaladp0082s0015.v1.1"/>
</dbReference>
<evidence type="ECO:0000259" key="3">
    <source>
        <dbReference type="Pfam" id="PF25072"/>
    </source>
</evidence>
<evidence type="ECO:0000313" key="5">
    <source>
        <dbReference type="Proteomes" id="UP000594263"/>
    </source>
</evidence>
<accession>A0A7N0US55</accession>
<feature type="transmembrane region" description="Helical" evidence="2">
    <location>
        <begin position="21"/>
        <end position="41"/>
    </location>
</feature>
<reference evidence="4" key="1">
    <citation type="submission" date="2021-01" db="UniProtKB">
        <authorList>
            <consortium name="EnsemblPlants"/>
        </authorList>
    </citation>
    <scope>IDENTIFICATION</scope>
</reference>
<evidence type="ECO:0000313" key="4">
    <source>
        <dbReference type="EnsemblPlants" id="Kaladp0082s0015.1.v1.1"/>
    </source>
</evidence>
<dbReference type="AlphaFoldDB" id="A0A7N0US55"/>
<evidence type="ECO:0000256" key="2">
    <source>
        <dbReference type="SAM" id="Phobius"/>
    </source>
</evidence>
<keyword evidence="2" id="KW-0812">Transmembrane</keyword>
<proteinExistence type="predicted"/>
<dbReference type="Pfam" id="PF25072">
    <property type="entry name" value="DUF7796"/>
    <property type="match status" value="1"/>
</dbReference>
<dbReference type="OMA" id="ENTWKIA"/>
<evidence type="ECO:0000256" key="1">
    <source>
        <dbReference type="SAM" id="MobiDB-lite"/>
    </source>
</evidence>
<feature type="domain" description="DUF7796" evidence="3">
    <location>
        <begin position="97"/>
        <end position="440"/>
    </location>
</feature>
<name>A0A7N0US55_KALFE</name>
<feature type="region of interest" description="Disordered" evidence="1">
    <location>
        <begin position="67"/>
        <end position="86"/>
    </location>
</feature>
<dbReference type="InterPro" id="IPR056698">
    <property type="entry name" value="DUF7796"/>
</dbReference>
<organism evidence="4 5">
    <name type="scientific">Kalanchoe fedtschenkoi</name>
    <name type="common">Lavender scallops</name>
    <name type="synonym">South American air plant</name>
    <dbReference type="NCBI Taxonomy" id="63787"/>
    <lineage>
        <taxon>Eukaryota</taxon>
        <taxon>Viridiplantae</taxon>
        <taxon>Streptophyta</taxon>
        <taxon>Embryophyta</taxon>
        <taxon>Tracheophyta</taxon>
        <taxon>Spermatophyta</taxon>
        <taxon>Magnoliopsida</taxon>
        <taxon>eudicotyledons</taxon>
        <taxon>Gunneridae</taxon>
        <taxon>Pentapetalae</taxon>
        <taxon>Saxifragales</taxon>
        <taxon>Crassulaceae</taxon>
        <taxon>Kalanchoe</taxon>
    </lineage>
</organism>
<dbReference type="EnsemblPlants" id="Kaladp0082s0015.1.v1.1">
    <property type="protein sequence ID" value="Kaladp0082s0015.1.v1.1"/>
    <property type="gene ID" value="Kaladp0082s0015.v1.1"/>
</dbReference>
<keyword evidence="2" id="KW-1133">Transmembrane helix</keyword>
<protein>
    <recommendedName>
        <fullName evidence="3">DUF7796 domain-containing protein</fullName>
    </recommendedName>
</protein>